<dbReference type="SUPFAM" id="SSF100950">
    <property type="entry name" value="NagB/RpiA/CoA transferase-like"/>
    <property type="match status" value="1"/>
</dbReference>
<gene>
    <name evidence="1" type="ORF">DM194_14295</name>
</gene>
<dbReference type="KEGG" id="azm:DM194_14295"/>
<evidence type="ECO:0000313" key="1">
    <source>
        <dbReference type="EMBL" id="AWU95929.1"/>
    </source>
</evidence>
<dbReference type="Gene3D" id="3.40.1080.10">
    <property type="entry name" value="Glutaconate Coenzyme A-transferase"/>
    <property type="match status" value="1"/>
</dbReference>
<protein>
    <submittedName>
        <fullName evidence="1">CoA-transferase subunit beta</fullName>
    </submittedName>
</protein>
<accession>A0A2U9SE97</accession>
<dbReference type="InterPro" id="IPR004165">
    <property type="entry name" value="CoA_trans_fam_I"/>
</dbReference>
<dbReference type="AlphaFoldDB" id="A0A2U9SE97"/>
<dbReference type="Pfam" id="PF01144">
    <property type="entry name" value="CoA_trans"/>
    <property type="match status" value="1"/>
</dbReference>
<sequence length="261" mass="26963">MNEFTATELMTVAASRLLKDGSVCFVGIGLPSTAANLARLTHAPEVVLIYESGPIGAKPTVLPLSIGDGELALTADTVVSTPEIFRYWLQGGRIDVGFLGAAQVDRFANINTTVIGDYANPKVRLPGAGGAPEIASQAKEVFIVLKQSPKAFVDRLPFVTSAGFLDGGDARQRAGIPGGGPTAVITDLGIMTPDPVTKELTLTSIHPGVTVEQVKAATGWDLKIAADLATTAAPQPNELAALRDLLARTAKAHGQTAGGEG</sequence>
<name>A0A2U9SE97_9PROT</name>
<dbReference type="PANTHER" id="PTHR43293">
    <property type="entry name" value="ACETATE COA-TRANSFERASE YDIF"/>
    <property type="match status" value="1"/>
</dbReference>
<dbReference type="Proteomes" id="UP000249605">
    <property type="component" value="Plasmid unnamed1"/>
</dbReference>
<proteinExistence type="predicted"/>
<dbReference type="EMBL" id="CP029830">
    <property type="protein sequence ID" value="AWU95929.1"/>
    <property type="molecule type" value="Genomic_DNA"/>
</dbReference>
<dbReference type="OrthoDB" id="9813111at2"/>
<dbReference type="InterPro" id="IPR037171">
    <property type="entry name" value="NagB/RpiA_transferase-like"/>
</dbReference>
<reference evidence="1 2" key="1">
    <citation type="submission" date="2018-06" db="EMBL/GenBank/DDBJ databases">
        <title>Complete genome sequencing of Azospirillum sp. M2T2B2.</title>
        <authorList>
            <person name="Heo J."/>
            <person name="Kim S.-J."/>
            <person name="Kwon S.-W."/>
            <person name="Anandham R."/>
        </authorList>
    </citation>
    <scope>NUCLEOTIDE SEQUENCE [LARGE SCALE GENOMIC DNA]</scope>
    <source>
        <strain evidence="1 2">M2T2B2</strain>
        <plasmid evidence="1 2">unnamed1</plasmid>
    </source>
</reference>
<dbReference type="PANTHER" id="PTHR43293:SF3">
    <property type="entry name" value="CHOLESTEROL RING-CLEAVING HYDROLASE IPDB SUBUNIT"/>
    <property type="match status" value="1"/>
</dbReference>
<dbReference type="GO" id="GO:0008410">
    <property type="term" value="F:CoA-transferase activity"/>
    <property type="evidence" value="ECO:0007669"/>
    <property type="project" value="InterPro"/>
</dbReference>
<organism evidence="1 2">
    <name type="scientific">Azospirillum ramasamyi</name>
    <dbReference type="NCBI Taxonomy" id="682998"/>
    <lineage>
        <taxon>Bacteria</taxon>
        <taxon>Pseudomonadati</taxon>
        <taxon>Pseudomonadota</taxon>
        <taxon>Alphaproteobacteria</taxon>
        <taxon>Rhodospirillales</taxon>
        <taxon>Azospirillaceae</taxon>
        <taxon>Azospirillum</taxon>
    </lineage>
</organism>
<geneLocation type="plasmid" evidence="1 2">
    <name>unnamed1</name>
</geneLocation>
<evidence type="ECO:0000313" key="2">
    <source>
        <dbReference type="Proteomes" id="UP000249605"/>
    </source>
</evidence>
<keyword evidence="1" id="KW-0808">Transferase</keyword>
<keyword evidence="1" id="KW-0614">Plasmid</keyword>
<dbReference type="SMART" id="SM00882">
    <property type="entry name" value="CoA_trans"/>
    <property type="match status" value="1"/>
</dbReference>
<keyword evidence="2" id="KW-1185">Reference proteome</keyword>